<reference evidence="3 4" key="1">
    <citation type="journal article" date="2016" name="Nat. Commun.">
        <title>Thousands of microbial genomes shed light on interconnected biogeochemical processes in an aquifer system.</title>
        <authorList>
            <person name="Anantharaman K."/>
            <person name="Brown C.T."/>
            <person name="Hug L.A."/>
            <person name="Sharon I."/>
            <person name="Castelle C.J."/>
            <person name="Probst A.J."/>
            <person name="Thomas B.C."/>
            <person name="Singh A."/>
            <person name="Wilkins M.J."/>
            <person name="Karaoz U."/>
            <person name="Brodie E.L."/>
            <person name="Williams K.H."/>
            <person name="Hubbard S.S."/>
            <person name="Banfield J.F."/>
        </authorList>
    </citation>
    <scope>NUCLEOTIDE SEQUENCE [LARGE SCALE GENOMIC DNA]</scope>
</reference>
<evidence type="ECO:0000256" key="2">
    <source>
        <dbReference type="ARBA" id="ARBA00022801"/>
    </source>
</evidence>
<dbReference type="AlphaFoldDB" id="A0A1F7GEE8"/>
<evidence type="ECO:0008006" key="5">
    <source>
        <dbReference type="Google" id="ProtNLM"/>
    </source>
</evidence>
<comment type="caution">
    <text evidence="3">The sequence shown here is derived from an EMBL/GenBank/DDBJ whole genome shotgun (WGS) entry which is preliminary data.</text>
</comment>
<name>A0A1F7GEE8_9BACT</name>
<dbReference type="PANTHER" id="PTHR11067:SF9">
    <property type="entry name" value="INOSINE TRIPHOSPHATE PYROPHOSPHATASE"/>
    <property type="match status" value="1"/>
</dbReference>
<dbReference type="CDD" id="cd00515">
    <property type="entry name" value="HAM1"/>
    <property type="match status" value="1"/>
</dbReference>
<dbReference type="Pfam" id="PF01725">
    <property type="entry name" value="Ham1p_like"/>
    <property type="match status" value="1"/>
</dbReference>
<dbReference type="SUPFAM" id="SSF52972">
    <property type="entry name" value="ITPase-like"/>
    <property type="match status" value="1"/>
</dbReference>
<evidence type="ECO:0000256" key="1">
    <source>
        <dbReference type="ARBA" id="ARBA00008023"/>
    </source>
</evidence>
<proteinExistence type="inferred from homology"/>
<dbReference type="GO" id="GO:0047429">
    <property type="term" value="F:nucleoside triphosphate diphosphatase activity"/>
    <property type="evidence" value="ECO:0007669"/>
    <property type="project" value="InterPro"/>
</dbReference>
<keyword evidence="2" id="KW-0378">Hydrolase</keyword>
<dbReference type="GO" id="GO:0005737">
    <property type="term" value="C:cytoplasm"/>
    <property type="evidence" value="ECO:0007669"/>
    <property type="project" value="TreeGrafter"/>
</dbReference>
<evidence type="ECO:0000313" key="4">
    <source>
        <dbReference type="Proteomes" id="UP000178372"/>
    </source>
</evidence>
<comment type="similarity">
    <text evidence="1">Belongs to the HAM1 NTPase family.</text>
</comment>
<dbReference type="Gene3D" id="3.90.950.10">
    <property type="match status" value="1"/>
</dbReference>
<dbReference type="GO" id="GO:0009143">
    <property type="term" value="P:nucleoside triphosphate catabolic process"/>
    <property type="evidence" value="ECO:0007669"/>
    <property type="project" value="InterPro"/>
</dbReference>
<evidence type="ECO:0000313" key="3">
    <source>
        <dbReference type="EMBL" id="OGK17245.1"/>
    </source>
</evidence>
<accession>A0A1F7GEE8</accession>
<dbReference type="InterPro" id="IPR029001">
    <property type="entry name" value="ITPase-like_fam"/>
</dbReference>
<dbReference type="EMBL" id="MFZF01000002">
    <property type="protein sequence ID" value="OGK17245.1"/>
    <property type="molecule type" value="Genomic_DNA"/>
</dbReference>
<protein>
    <recommendedName>
        <fullName evidence="5">Non-canonical purine NTP pyrophosphatase, RdgB/HAM1 family</fullName>
    </recommendedName>
</protein>
<dbReference type="PANTHER" id="PTHR11067">
    <property type="entry name" value="INOSINE TRIPHOSPHATE PYROPHOSPHATASE/HAM1 PROTEIN"/>
    <property type="match status" value="1"/>
</dbReference>
<dbReference type="InterPro" id="IPR002637">
    <property type="entry name" value="RdgB/HAM1"/>
</dbReference>
<sequence length="181" mass="20486">MNQSLTFITGNISKAQEISYHLDFPLLHKKLDLLEIQSVNLIEIVTHKVDNAFKQIKFPVLVEDTSLTFTAFGKLPGPLIKWFLQELDNKGLCKMLDGYSDRSAQAEVVFALHTGRAITLFSGTIRGTIAKTPRGVRGFGWDPIFIPEGWTKTWGEMTKEEKAQTSMRKIALAKLEKYLKK</sequence>
<gene>
    <name evidence="3" type="ORF">A2690_02250</name>
</gene>
<organism evidence="3 4">
    <name type="scientific">Candidatus Roizmanbacteria bacterium RIFCSPHIGHO2_01_FULL_39_12b</name>
    <dbReference type="NCBI Taxonomy" id="1802030"/>
    <lineage>
        <taxon>Bacteria</taxon>
        <taxon>Candidatus Roizmaniibacteriota</taxon>
    </lineage>
</organism>
<dbReference type="Proteomes" id="UP000178372">
    <property type="component" value="Unassembled WGS sequence"/>
</dbReference>